<protein>
    <submittedName>
        <fullName evidence="2">Class I SAM-dependent methyltransferase</fullName>
    </submittedName>
</protein>
<dbReference type="STRING" id="1367849.GCA_000518585_03486"/>
<dbReference type="CDD" id="cd02440">
    <property type="entry name" value="AdoMet_MTases"/>
    <property type="match status" value="1"/>
</dbReference>
<dbReference type="Gene3D" id="3.40.50.150">
    <property type="entry name" value="Vaccinia Virus protein VP39"/>
    <property type="match status" value="1"/>
</dbReference>
<name>A0A4D7DZA6_9HYPH</name>
<proteinExistence type="predicted"/>
<keyword evidence="2" id="KW-0489">Methyltransferase</keyword>
<sequence length="265" mass="29769">MSGFDKDWLKLREPADRAARAQPMLEQVRRYLDARPQPHVIMDIGCGTGSTYRTLSPLLPNTKWRLLDYETALLEEAKRQIGDHDDVEFHCADLNRLDETLLEDVDLVTASALFDLCSADFCDRFVERLAHKSIGLYAALNYDGVMEWTVKHPLDAQVSHDFNRHQRSDKGFGPALGPDATQHLSLLCKGLGFSVETADSPWRLGPSQAQLQREFLTGLQRPIQEIGNIAAADFKDWLDFRHSNTGVDGSVCIVGHTDFLALPLH</sequence>
<keyword evidence="5" id="KW-1185">Reference proteome</keyword>
<reference evidence="2 4" key="1">
    <citation type="submission" date="2019-04" db="EMBL/GenBank/DDBJ databases">
        <title>Complete genome sequence of Agrobacterium larrymoorei CFBP5473.</title>
        <authorList>
            <person name="Haryono M."/>
            <person name="Chou L."/>
            <person name="Lin Y.-C."/>
            <person name="Lai E.-M."/>
            <person name="Kuo C.-H."/>
        </authorList>
    </citation>
    <scope>NUCLEOTIDE SEQUENCE [LARGE SCALE GENOMIC DNA]</scope>
    <source>
        <strain evidence="2 4">CFBP5473</strain>
    </source>
</reference>
<evidence type="ECO:0000313" key="4">
    <source>
        <dbReference type="Proteomes" id="UP000298545"/>
    </source>
</evidence>
<dbReference type="EMBL" id="CP072168">
    <property type="protein sequence ID" value="QYA08991.1"/>
    <property type="molecule type" value="Genomic_DNA"/>
</dbReference>
<dbReference type="Proteomes" id="UP000298545">
    <property type="component" value="Chromosome linear"/>
</dbReference>
<dbReference type="Pfam" id="PF13649">
    <property type="entry name" value="Methyltransf_25"/>
    <property type="match status" value="1"/>
</dbReference>
<dbReference type="AlphaFoldDB" id="A0A4D7DZA6"/>
<dbReference type="SUPFAM" id="SSF53335">
    <property type="entry name" value="S-adenosyl-L-methionine-dependent methyltransferases"/>
    <property type="match status" value="1"/>
</dbReference>
<organism evidence="2 4">
    <name type="scientific">Agrobacterium larrymoorei</name>
    <dbReference type="NCBI Taxonomy" id="160699"/>
    <lineage>
        <taxon>Bacteria</taxon>
        <taxon>Pseudomonadati</taxon>
        <taxon>Pseudomonadota</taxon>
        <taxon>Alphaproteobacteria</taxon>
        <taxon>Hyphomicrobiales</taxon>
        <taxon>Rhizobiaceae</taxon>
        <taxon>Rhizobium/Agrobacterium group</taxon>
        <taxon>Agrobacterium</taxon>
    </lineage>
</organism>
<reference evidence="3 5" key="2">
    <citation type="submission" date="2021-03" db="EMBL/GenBank/DDBJ databases">
        <title>Rapid diversification of plasmids in a genus of pathogenic and nitrogen fixing bacteria.</title>
        <authorList>
            <person name="Weisberg A.J."/>
            <person name="Miller M."/>
            <person name="Ream W."/>
            <person name="Grunwald N.J."/>
            <person name="Chang J.H."/>
        </authorList>
    </citation>
    <scope>NUCLEOTIDE SEQUENCE [LARGE SCALE GENOMIC DNA]</scope>
    <source>
        <strain evidence="3 5">AF3.44</strain>
    </source>
</reference>
<dbReference type="EMBL" id="CP039692">
    <property type="protein sequence ID" value="QCI99446.1"/>
    <property type="molecule type" value="Genomic_DNA"/>
</dbReference>
<dbReference type="GO" id="GO:0032259">
    <property type="term" value="P:methylation"/>
    <property type="evidence" value="ECO:0007669"/>
    <property type="project" value="UniProtKB-KW"/>
</dbReference>
<evidence type="ECO:0000313" key="2">
    <source>
        <dbReference type="EMBL" id="QCI99446.1"/>
    </source>
</evidence>
<dbReference type="KEGG" id="alf:CFBP5473_15685"/>
<dbReference type="OrthoDB" id="7273451at2"/>
<evidence type="ECO:0000313" key="3">
    <source>
        <dbReference type="EMBL" id="QYA08991.1"/>
    </source>
</evidence>
<dbReference type="RefSeq" id="WP_027676088.1">
    <property type="nucleotide sequence ID" value="NZ_CP039692.1"/>
</dbReference>
<dbReference type="GO" id="GO:0008168">
    <property type="term" value="F:methyltransferase activity"/>
    <property type="evidence" value="ECO:0007669"/>
    <property type="project" value="UniProtKB-KW"/>
</dbReference>
<dbReference type="InterPro" id="IPR029063">
    <property type="entry name" value="SAM-dependent_MTases_sf"/>
</dbReference>
<accession>A0A4D7DZA6</accession>
<dbReference type="InterPro" id="IPR041698">
    <property type="entry name" value="Methyltransf_25"/>
</dbReference>
<evidence type="ECO:0000313" key="5">
    <source>
        <dbReference type="Proteomes" id="UP000826513"/>
    </source>
</evidence>
<keyword evidence="2" id="KW-0808">Transferase</keyword>
<feature type="domain" description="Methyltransferase" evidence="1">
    <location>
        <begin position="41"/>
        <end position="129"/>
    </location>
</feature>
<gene>
    <name evidence="2" type="ORF">CFBP5473_15685</name>
    <name evidence="3" type="ORF">J5285_16425</name>
</gene>
<dbReference type="Proteomes" id="UP000826513">
    <property type="component" value="Chromosome 2"/>
</dbReference>
<evidence type="ECO:0000259" key="1">
    <source>
        <dbReference type="Pfam" id="PF13649"/>
    </source>
</evidence>